<gene>
    <name evidence="1" type="ORF">PSA21_206</name>
</gene>
<proteinExistence type="predicted"/>
<evidence type="ECO:0000313" key="2">
    <source>
        <dbReference type="Proteomes" id="UP000294134"/>
    </source>
</evidence>
<accession>A0A481W4Y1</accession>
<protein>
    <submittedName>
        <fullName evidence="1">Uncharacterized protein</fullName>
    </submittedName>
</protein>
<evidence type="ECO:0000313" key="1">
    <source>
        <dbReference type="EMBL" id="QBJ02732.1"/>
    </source>
</evidence>
<sequence length="101" mass="11872">MELRMTSYNQIIFEMTRSIDPELAEDLNRRMLHPLTSIVDLVTFFNALISQYPADWAKFWFGPSLNTFEEWCSAYRLSILPFLSMHRLPPAAADIRPMYPL</sequence>
<keyword evidence="2" id="KW-1185">Reference proteome</keyword>
<name>A0A481W4Y1_9CAUD</name>
<dbReference type="Proteomes" id="UP000294134">
    <property type="component" value="Segment"/>
</dbReference>
<dbReference type="EMBL" id="MK552327">
    <property type="protein sequence ID" value="QBJ02732.1"/>
    <property type="molecule type" value="Genomic_DNA"/>
</dbReference>
<organism evidence="1 2">
    <name type="scientific">Pseudomonas phage Psa21</name>
    <dbReference type="NCBI Taxonomy" id="2530023"/>
    <lineage>
        <taxon>Viruses</taxon>
        <taxon>Duplodnaviria</taxon>
        <taxon>Heunggongvirae</taxon>
        <taxon>Uroviricota</taxon>
        <taxon>Caudoviricetes</taxon>
        <taxon>Chimalliviridae</taxon>
        <taxon>Tepukevirus</taxon>
        <taxon>Tepukevirus Psa21</taxon>
    </lineage>
</organism>
<reference evidence="1 2" key="1">
    <citation type="submission" date="2019-02" db="EMBL/GenBank/DDBJ databases">
        <authorList>
            <person name="Frampton R.A."/>
            <person name="Wojtus J.K."/>
            <person name="Fineran P.C."/>
            <person name="Hendrickson H.L."/>
        </authorList>
    </citation>
    <scope>NUCLEOTIDE SEQUENCE [LARGE SCALE GENOMIC DNA]</scope>
</reference>